<accession>A0A6M1RZU7</accession>
<gene>
    <name evidence="1" type="ORF">G6N76_11320</name>
</gene>
<name>A0A6M1RZU7_9HYPH</name>
<dbReference type="Proteomes" id="UP000477849">
    <property type="component" value="Unassembled WGS sequence"/>
</dbReference>
<organism evidence="1 2">
    <name type="scientific">Rhizobium daejeonense</name>
    <dbReference type="NCBI Taxonomy" id="240521"/>
    <lineage>
        <taxon>Bacteria</taxon>
        <taxon>Pseudomonadati</taxon>
        <taxon>Pseudomonadota</taxon>
        <taxon>Alphaproteobacteria</taxon>
        <taxon>Hyphomicrobiales</taxon>
        <taxon>Rhizobiaceae</taxon>
        <taxon>Rhizobium/Agrobacterium group</taxon>
        <taxon>Rhizobium</taxon>
    </lineage>
</organism>
<protein>
    <submittedName>
        <fullName evidence="1">Uncharacterized protein</fullName>
    </submittedName>
</protein>
<evidence type="ECO:0000313" key="2">
    <source>
        <dbReference type="Proteomes" id="UP000477849"/>
    </source>
</evidence>
<dbReference type="RefSeq" id="WP_163905150.1">
    <property type="nucleotide sequence ID" value="NZ_CP048427.1"/>
</dbReference>
<comment type="caution">
    <text evidence="1">The sequence shown here is derived from an EMBL/GenBank/DDBJ whole genome shotgun (WGS) entry which is preliminary data.</text>
</comment>
<keyword evidence="2" id="KW-1185">Reference proteome</keyword>
<evidence type="ECO:0000313" key="1">
    <source>
        <dbReference type="EMBL" id="NGO64263.1"/>
    </source>
</evidence>
<sequence>MTSEQASGPGINQVIRIERVSRIWAPSDSFFPNRSEAERMQATYDTYRIRPTD</sequence>
<dbReference type="EMBL" id="JAAKZH010000003">
    <property type="protein sequence ID" value="NGO64263.1"/>
    <property type="molecule type" value="Genomic_DNA"/>
</dbReference>
<proteinExistence type="predicted"/>
<reference evidence="1 2" key="1">
    <citation type="submission" date="2020-02" db="EMBL/GenBank/DDBJ databases">
        <title>Genome sequence of the type strain CCBAU10050 of Rhizobium daejeonense.</title>
        <authorList>
            <person name="Gao J."/>
            <person name="Sun J."/>
        </authorList>
    </citation>
    <scope>NUCLEOTIDE SEQUENCE [LARGE SCALE GENOMIC DNA]</scope>
    <source>
        <strain evidence="1 2">CCBAU10050</strain>
    </source>
</reference>
<dbReference type="AlphaFoldDB" id="A0A6M1RZU7"/>